<dbReference type="InterPro" id="IPR027417">
    <property type="entry name" value="P-loop_NTPase"/>
</dbReference>
<dbReference type="Proteomes" id="UP001500908">
    <property type="component" value="Unassembled WGS sequence"/>
</dbReference>
<keyword evidence="1" id="KW-0813">Transport</keyword>
<feature type="region of interest" description="Disordered" evidence="4">
    <location>
        <begin position="204"/>
        <end position="236"/>
    </location>
</feature>
<name>A0ABP7FU43_9ACTN</name>
<organism evidence="6 7">
    <name type="scientific">Salinactinospora qingdaonensis</name>
    <dbReference type="NCBI Taxonomy" id="702744"/>
    <lineage>
        <taxon>Bacteria</taxon>
        <taxon>Bacillati</taxon>
        <taxon>Actinomycetota</taxon>
        <taxon>Actinomycetes</taxon>
        <taxon>Streptosporangiales</taxon>
        <taxon>Nocardiopsidaceae</taxon>
        <taxon>Salinactinospora</taxon>
    </lineage>
</organism>
<proteinExistence type="predicted"/>
<dbReference type="Pfam" id="PF00005">
    <property type="entry name" value="ABC_tran"/>
    <property type="match status" value="1"/>
</dbReference>
<dbReference type="PROSITE" id="PS00211">
    <property type="entry name" value="ABC_TRANSPORTER_1"/>
    <property type="match status" value="1"/>
</dbReference>
<accession>A0ABP7FU43</accession>
<evidence type="ECO:0000313" key="6">
    <source>
        <dbReference type="EMBL" id="GAA3747446.1"/>
    </source>
</evidence>
<reference evidence="7" key="1">
    <citation type="journal article" date="2019" name="Int. J. Syst. Evol. Microbiol.">
        <title>The Global Catalogue of Microorganisms (GCM) 10K type strain sequencing project: providing services to taxonomists for standard genome sequencing and annotation.</title>
        <authorList>
            <consortium name="The Broad Institute Genomics Platform"/>
            <consortium name="The Broad Institute Genome Sequencing Center for Infectious Disease"/>
            <person name="Wu L."/>
            <person name="Ma J."/>
        </authorList>
    </citation>
    <scope>NUCLEOTIDE SEQUENCE [LARGE SCALE GENOMIC DNA]</scope>
    <source>
        <strain evidence="7">JCM 17137</strain>
    </source>
</reference>
<dbReference type="CDD" id="cd03230">
    <property type="entry name" value="ABC_DR_subfamily_A"/>
    <property type="match status" value="1"/>
</dbReference>
<dbReference type="Gene3D" id="3.40.50.300">
    <property type="entry name" value="P-loop containing nucleotide triphosphate hydrolases"/>
    <property type="match status" value="1"/>
</dbReference>
<dbReference type="InterPro" id="IPR003593">
    <property type="entry name" value="AAA+_ATPase"/>
</dbReference>
<feature type="domain" description="ABC transporter" evidence="5">
    <location>
        <begin position="1"/>
        <end position="230"/>
    </location>
</feature>
<keyword evidence="3" id="KW-0067">ATP-binding</keyword>
<keyword evidence="2" id="KW-0547">Nucleotide-binding</keyword>
<dbReference type="InterPro" id="IPR017871">
    <property type="entry name" value="ABC_transporter-like_CS"/>
</dbReference>
<dbReference type="EMBL" id="BAABDD010000012">
    <property type="protein sequence ID" value="GAA3747446.1"/>
    <property type="molecule type" value="Genomic_DNA"/>
</dbReference>
<gene>
    <name evidence="6" type="ORF">GCM10022402_28520</name>
</gene>
<feature type="compositionally biased region" description="Acidic residues" evidence="4">
    <location>
        <begin position="210"/>
        <end position="219"/>
    </location>
</feature>
<dbReference type="PANTHER" id="PTHR42939">
    <property type="entry name" value="ABC TRANSPORTER ATP-BINDING PROTEIN ALBC-RELATED"/>
    <property type="match status" value="1"/>
</dbReference>
<dbReference type="PROSITE" id="PS50893">
    <property type="entry name" value="ABC_TRANSPORTER_2"/>
    <property type="match status" value="1"/>
</dbReference>
<sequence length="236" mass="25215">MLFDRVVRAYGAGEVIGPVSLRVEAGECVVLAGANGVGKSTLLRLAAGVDHPTEGEIAVLGEAPRPADPEFRRAVFALEDVAYFPDLSVREHLELVAAGHGLGDRAKERVTETLHRCRLADHADASPRTLSKGQRQLLSLAVMLLPPWPRLLILDEPENHLDGAARHWLGETLHALKGENSAILLATHHAEFVDALADRVVTLTAGQGAEDTDDEEEKDESAGEGGGDEEKPEGAP</sequence>
<dbReference type="PANTHER" id="PTHR42939:SF1">
    <property type="entry name" value="ABC TRANSPORTER ATP-BINDING PROTEIN ALBC-RELATED"/>
    <property type="match status" value="1"/>
</dbReference>
<dbReference type="RefSeq" id="WP_344971877.1">
    <property type="nucleotide sequence ID" value="NZ_BAABDD010000012.1"/>
</dbReference>
<protein>
    <recommendedName>
        <fullName evidence="5">ABC transporter domain-containing protein</fullName>
    </recommendedName>
</protein>
<dbReference type="SMART" id="SM00382">
    <property type="entry name" value="AAA"/>
    <property type="match status" value="1"/>
</dbReference>
<evidence type="ECO:0000259" key="5">
    <source>
        <dbReference type="PROSITE" id="PS50893"/>
    </source>
</evidence>
<dbReference type="SUPFAM" id="SSF52540">
    <property type="entry name" value="P-loop containing nucleoside triphosphate hydrolases"/>
    <property type="match status" value="1"/>
</dbReference>
<evidence type="ECO:0000256" key="4">
    <source>
        <dbReference type="SAM" id="MobiDB-lite"/>
    </source>
</evidence>
<evidence type="ECO:0000313" key="7">
    <source>
        <dbReference type="Proteomes" id="UP001500908"/>
    </source>
</evidence>
<dbReference type="InterPro" id="IPR051782">
    <property type="entry name" value="ABC_Transporter_VariousFunc"/>
</dbReference>
<evidence type="ECO:0000256" key="3">
    <source>
        <dbReference type="ARBA" id="ARBA00022840"/>
    </source>
</evidence>
<evidence type="ECO:0000256" key="2">
    <source>
        <dbReference type="ARBA" id="ARBA00022741"/>
    </source>
</evidence>
<comment type="caution">
    <text evidence="6">The sequence shown here is derived from an EMBL/GenBank/DDBJ whole genome shotgun (WGS) entry which is preliminary data.</text>
</comment>
<evidence type="ECO:0000256" key="1">
    <source>
        <dbReference type="ARBA" id="ARBA00022448"/>
    </source>
</evidence>
<keyword evidence="7" id="KW-1185">Reference proteome</keyword>
<dbReference type="InterPro" id="IPR003439">
    <property type="entry name" value="ABC_transporter-like_ATP-bd"/>
</dbReference>